<proteinExistence type="predicted"/>
<dbReference type="EMBL" id="BDGG01000012">
    <property type="protein sequence ID" value="GAV05587.1"/>
    <property type="molecule type" value="Genomic_DNA"/>
</dbReference>
<evidence type="ECO:0000313" key="1">
    <source>
        <dbReference type="EMBL" id="GAV05587.1"/>
    </source>
</evidence>
<dbReference type="InterPro" id="IPR026321">
    <property type="entry name" value="CC134"/>
</dbReference>
<name>A0A1D1VVU4_RAMVA</name>
<reference evidence="1 2" key="1">
    <citation type="journal article" date="2016" name="Nat. Commun.">
        <title>Extremotolerant tardigrade genome and improved radiotolerance of human cultured cells by tardigrade-unique protein.</title>
        <authorList>
            <person name="Hashimoto T."/>
            <person name="Horikawa D.D."/>
            <person name="Saito Y."/>
            <person name="Kuwahara H."/>
            <person name="Kozuka-Hata H."/>
            <person name="Shin-I T."/>
            <person name="Minakuchi Y."/>
            <person name="Ohishi K."/>
            <person name="Motoyama A."/>
            <person name="Aizu T."/>
            <person name="Enomoto A."/>
            <person name="Kondo K."/>
            <person name="Tanaka S."/>
            <person name="Hara Y."/>
            <person name="Koshikawa S."/>
            <person name="Sagara H."/>
            <person name="Miura T."/>
            <person name="Yokobori S."/>
            <person name="Miyagawa K."/>
            <person name="Suzuki Y."/>
            <person name="Kubo T."/>
            <person name="Oyama M."/>
            <person name="Kohara Y."/>
            <person name="Fujiyama A."/>
            <person name="Arakawa K."/>
            <person name="Katayama T."/>
            <person name="Toyoda A."/>
            <person name="Kunieda T."/>
        </authorList>
    </citation>
    <scope>NUCLEOTIDE SEQUENCE [LARGE SCALE GENOMIC DNA]</scope>
    <source>
        <strain evidence="1 2">YOKOZUNA-1</strain>
    </source>
</reference>
<dbReference type="Pfam" id="PF15002">
    <property type="entry name" value="ERK-JNK_inhib"/>
    <property type="match status" value="1"/>
</dbReference>
<sequence>MEHRKAITMLSEIKDMKKQGKLMKPVIEKIFEILANSADYNSSKDFASLSLKERGELSIVLENLLFLSDFVLRLPDTTRGILKKIAGSLSRIQTLLSSYGKTSVLESTDLLALNLMAQELNLVERQEDYVNIYTEKYRIQVRWA</sequence>
<dbReference type="STRING" id="947166.A0A1D1VVU4"/>
<comment type="caution">
    <text evidence="1">The sequence shown here is derived from an EMBL/GenBank/DDBJ whole genome shotgun (WGS) entry which is preliminary data.</text>
</comment>
<gene>
    <name evidence="1" type="primary">RvY_15691-1</name>
    <name evidence="1" type="synonym">RvY_15691.1</name>
    <name evidence="1" type="ORF">RvY_15691</name>
</gene>
<keyword evidence="2" id="KW-1185">Reference proteome</keyword>
<dbReference type="PANTHER" id="PTHR14735:SF1">
    <property type="entry name" value="COILED-COIL DOMAIN-CONTAINING PROTEIN 134"/>
    <property type="match status" value="1"/>
</dbReference>
<organism evidence="1 2">
    <name type="scientific">Ramazzottius varieornatus</name>
    <name type="common">Water bear</name>
    <name type="synonym">Tardigrade</name>
    <dbReference type="NCBI Taxonomy" id="947166"/>
    <lineage>
        <taxon>Eukaryota</taxon>
        <taxon>Metazoa</taxon>
        <taxon>Ecdysozoa</taxon>
        <taxon>Tardigrada</taxon>
        <taxon>Eutardigrada</taxon>
        <taxon>Parachela</taxon>
        <taxon>Hypsibioidea</taxon>
        <taxon>Ramazzottiidae</taxon>
        <taxon>Ramazzottius</taxon>
    </lineage>
</organism>
<dbReference type="Proteomes" id="UP000186922">
    <property type="component" value="Unassembled WGS sequence"/>
</dbReference>
<evidence type="ECO:0000313" key="2">
    <source>
        <dbReference type="Proteomes" id="UP000186922"/>
    </source>
</evidence>
<protein>
    <submittedName>
        <fullName evidence="1">Uncharacterized protein</fullName>
    </submittedName>
</protein>
<dbReference type="OrthoDB" id="5854099at2759"/>
<dbReference type="AlphaFoldDB" id="A0A1D1VVU4"/>
<accession>A0A1D1VVU4</accession>
<dbReference type="PANTHER" id="PTHR14735">
    <property type="entry name" value="COILED-COIL DOMAIN-CONTAINING PROTEIN 134"/>
    <property type="match status" value="1"/>
</dbReference>